<dbReference type="eggNOG" id="COG3311">
    <property type="taxonomic scope" value="Bacteria"/>
</dbReference>
<dbReference type="InterPro" id="IPR041657">
    <property type="entry name" value="HTH_17"/>
</dbReference>
<dbReference type="KEGG" id="saq:Sare_3570"/>
<dbReference type="PATRIC" id="fig|391037.6.peg.3598"/>
<dbReference type="OrthoDB" id="5524782at2"/>
<evidence type="ECO:0000313" key="2">
    <source>
        <dbReference type="EMBL" id="ABV99371.1"/>
    </source>
</evidence>
<keyword evidence="2" id="KW-0238">DNA-binding</keyword>
<dbReference type="AlphaFoldDB" id="A8LZ11"/>
<dbReference type="EMBL" id="CP000850">
    <property type="protein sequence ID" value="ABV99371.1"/>
    <property type="molecule type" value="Genomic_DNA"/>
</dbReference>
<accession>A8LZ11</accession>
<dbReference type="Gene3D" id="1.10.10.10">
    <property type="entry name" value="Winged helix-like DNA-binding domain superfamily/Winged helix DNA-binding domain"/>
    <property type="match status" value="1"/>
</dbReference>
<name>A8LZ11_SALAI</name>
<dbReference type="STRING" id="391037.Sare_3570"/>
<reference evidence="2" key="1">
    <citation type="submission" date="2007-10" db="EMBL/GenBank/DDBJ databases">
        <title>Complete sequence of Salinispora arenicola CNS-205.</title>
        <authorList>
            <consortium name="US DOE Joint Genome Institute"/>
            <person name="Copeland A."/>
            <person name="Lucas S."/>
            <person name="Lapidus A."/>
            <person name="Barry K."/>
            <person name="Glavina del Rio T."/>
            <person name="Dalin E."/>
            <person name="Tice H."/>
            <person name="Pitluck S."/>
            <person name="Foster B."/>
            <person name="Schmutz J."/>
            <person name="Larimer F."/>
            <person name="Land M."/>
            <person name="Hauser L."/>
            <person name="Kyrpides N."/>
            <person name="Ivanova N."/>
            <person name="Jensen P.R."/>
            <person name="Moore B.S."/>
            <person name="Penn K."/>
            <person name="Jenkins C."/>
            <person name="Udwary D."/>
            <person name="Xiang L."/>
            <person name="Gontang E."/>
            <person name="Richardson P."/>
        </authorList>
    </citation>
    <scope>NUCLEOTIDE SEQUENCE [LARGE SCALE GENOMIC DNA]</scope>
    <source>
        <strain evidence="2">CNS-205</strain>
    </source>
</reference>
<organism evidence="2">
    <name type="scientific">Salinispora arenicola (strain CNS-205)</name>
    <dbReference type="NCBI Taxonomy" id="391037"/>
    <lineage>
        <taxon>Bacteria</taxon>
        <taxon>Bacillati</taxon>
        <taxon>Actinomycetota</taxon>
        <taxon>Actinomycetes</taxon>
        <taxon>Micromonosporales</taxon>
        <taxon>Micromonosporaceae</taxon>
        <taxon>Salinispora</taxon>
    </lineage>
</organism>
<proteinExistence type="predicted"/>
<sequence length="65" mass="7554">MSTQRQTNTVERLWTVEDVSAFLSVPVGTLYQWRHRRFGPPAAKVGRHLRYDPQDVRSWVAEQAA</sequence>
<feature type="domain" description="Helix-turn-helix" evidence="1">
    <location>
        <begin position="15"/>
        <end position="63"/>
    </location>
</feature>
<gene>
    <name evidence="2" type="ordered locus">Sare_3570</name>
</gene>
<protein>
    <submittedName>
        <fullName evidence="2">Excisionase/Xis, DNA-binding</fullName>
    </submittedName>
</protein>
<dbReference type="SUPFAM" id="SSF46955">
    <property type="entry name" value="Putative DNA-binding domain"/>
    <property type="match status" value="1"/>
</dbReference>
<dbReference type="Pfam" id="PF12728">
    <property type="entry name" value="HTH_17"/>
    <property type="match status" value="1"/>
</dbReference>
<evidence type="ECO:0000259" key="1">
    <source>
        <dbReference type="Pfam" id="PF12728"/>
    </source>
</evidence>
<dbReference type="GO" id="GO:0003677">
    <property type="term" value="F:DNA binding"/>
    <property type="evidence" value="ECO:0007669"/>
    <property type="project" value="UniProtKB-KW"/>
</dbReference>
<dbReference type="HOGENOM" id="CLU_140176_9_1_11"/>
<dbReference type="InterPro" id="IPR036388">
    <property type="entry name" value="WH-like_DNA-bd_sf"/>
</dbReference>
<dbReference type="InterPro" id="IPR009061">
    <property type="entry name" value="DNA-bd_dom_put_sf"/>
</dbReference>